<dbReference type="InterPro" id="IPR013766">
    <property type="entry name" value="Thioredoxin_domain"/>
</dbReference>
<protein>
    <submittedName>
        <fullName evidence="9">Protein-disulfide isomerase</fullName>
    </submittedName>
</protein>
<name>A0A1H3Y262_9ACTO</name>
<evidence type="ECO:0000256" key="7">
    <source>
        <dbReference type="SAM" id="Phobius"/>
    </source>
</evidence>
<evidence type="ECO:0000256" key="6">
    <source>
        <dbReference type="SAM" id="MobiDB-lite"/>
    </source>
</evidence>
<dbReference type="GO" id="GO:0016491">
    <property type="term" value="F:oxidoreductase activity"/>
    <property type="evidence" value="ECO:0007669"/>
    <property type="project" value="UniProtKB-KW"/>
</dbReference>
<dbReference type="InterPro" id="IPR036249">
    <property type="entry name" value="Thioredoxin-like_sf"/>
</dbReference>
<evidence type="ECO:0000313" key="10">
    <source>
        <dbReference type="Proteomes" id="UP000199288"/>
    </source>
</evidence>
<evidence type="ECO:0000313" key="9">
    <source>
        <dbReference type="EMBL" id="SEA05739.1"/>
    </source>
</evidence>
<sequence length="297" mass="31529">MGTSGAGSIGGMSSYSPNTPTPHKPSRPTLSPLVIVLATLLGLLLVVAGFLAGRYAYSSKATPAPGASAPGGGQGQGQGGQGQGGQGQGQQPQPGETRDTLPEPPPEVLELIRKEPKREEGDPFAQGAVDAPVVIVEYSDFSCPFCAQFATKTKPEIQKLIDDGTVRFEWRDLALFPEGKTTGAAGRAAAAQDKFWEFHDLVFADHSGQGHPSYTVDQYVEFAKQAGVEDLDKFRAAIEDPALEEAVFKATDEAVMRLGLRGTPAFIINDQVVSGAQPTEYFQKVIQEQLDKVNAAK</sequence>
<feature type="compositionally biased region" description="Gly residues" evidence="6">
    <location>
        <begin position="1"/>
        <end position="10"/>
    </location>
</feature>
<proteinExistence type="inferred from homology"/>
<organism evidence="9 10">
    <name type="scientific">Bowdeniella nasicola</name>
    <dbReference type="NCBI Taxonomy" id="208480"/>
    <lineage>
        <taxon>Bacteria</taxon>
        <taxon>Bacillati</taxon>
        <taxon>Actinomycetota</taxon>
        <taxon>Actinomycetes</taxon>
        <taxon>Actinomycetales</taxon>
        <taxon>Actinomycetaceae</taxon>
        <taxon>Bowdeniella</taxon>
    </lineage>
</organism>
<dbReference type="Proteomes" id="UP000199288">
    <property type="component" value="Unassembled WGS sequence"/>
</dbReference>
<keyword evidence="7" id="KW-1133">Transmembrane helix</keyword>
<feature type="transmembrane region" description="Helical" evidence="7">
    <location>
        <begin position="30"/>
        <end position="52"/>
    </location>
</feature>
<dbReference type="InterPro" id="IPR012336">
    <property type="entry name" value="Thioredoxin-like_fold"/>
</dbReference>
<comment type="similarity">
    <text evidence="1">Belongs to the thioredoxin family. DsbA subfamily.</text>
</comment>
<keyword evidence="4" id="KW-1015">Disulfide bond</keyword>
<keyword evidence="7" id="KW-0472">Membrane</keyword>
<feature type="domain" description="Thioredoxin" evidence="8">
    <location>
        <begin position="58"/>
        <end position="291"/>
    </location>
</feature>
<evidence type="ECO:0000256" key="2">
    <source>
        <dbReference type="ARBA" id="ARBA00022729"/>
    </source>
</evidence>
<reference evidence="10" key="1">
    <citation type="submission" date="2016-10" db="EMBL/GenBank/DDBJ databases">
        <authorList>
            <person name="Varghese N."/>
            <person name="Submissions S."/>
        </authorList>
    </citation>
    <scope>NUCLEOTIDE SEQUENCE [LARGE SCALE GENOMIC DNA]</scope>
    <source>
        <strain evidence="10">KPR-1</strain>
    </source>
</reference>
<keyword evidence="5" id="KW-0676">Redox-active center</keyword>
<dbReference type="Pfam" id="PF13462">
    <property type="entry name" value="Thioredoxin_4"/>
    <property type="match status" value="1"/>
</dbReference>
<feature type="compositionally biased region" description="Gly residues" evidence="6">
    <location>
        <begin position="69"/>
        <end position="88"/>
    </location>
</feature>
<keyword evidence="10" id="KW-1185">Reference proteome</keyword>
<feature type="region of interest" description="Disordered" evidence="6">
    <location>
        <begin position="61"/>
        <end position="105"/>
    </location>
</feature>
<evidence type="ECO:0000256" key="4">
    <source>
        <dbReference type="ARBA" id="ARBA00023157"/>
    </source>
</evidence>
<dbReference type="GO" id="GO:0016853">
    <property type="term" value="F:isomerase activity"/>
    <property type="evidence" value="ECO:0007669"/>
    <property type="project" value="UniProtKB-KW"/>
</dbReference>
<accession>A0A1H3Y262</accession>
<evidence type="ECO:0000256" key="1">
    <source>
        <dbReference type="ARBA" id="ARBA00005791"/>
    </source>
</evidence>
<dbReference type="SUPFAM" id="SSF52833">
    <property type="entry name" value="Thioredoxin-like"/>
    <property type="match status" value="1"/>
</dbReference>
<keyword evidence="3" id="KW-0560">Oxidoreductase</keyword>
<dbReference type="PANTHER" id="PTHR13887:SF14">
    <property type="entry name" value="DISULFIDE BOND FORMATION PROTEIN D"/>
    <property type="match status" value="1"/>
</dbReference>
<evidence type="ECO:0000259" key="8">
    <source>
        <dbReference type="PROSITE" id="PS51352"/>
    </source>
</evidence>
<keyword evidence="2" id="KW-0732">Signal</keyword>
<keyword evidence="7" id="KW-0812">Transmembrane</keyword>
<feature type="region of interest" description="Disordered" evidence="6">
    <location>
        <begin position="1"/>
        <end position="26"/>
    </location>
</feature>
<keyword evidence="9" id="KW-0413">Isomerase</keyword>
<dbReference type="Gene3D" id="3.40.30.10">
    <property type="entry name" value="Glutaredoxin"/>
    <property type="match status" value="1"/>
</dbReference>
<gene>
    <name evidence="9" type="ORF">SAMN02910418_00837</name>
</gene>
<dbReference type="PANTHER" id="PTHR13887">
    <property type="entry name" value="GLUTATHIONE S-TRANSFERASE KAPPA"/>
    <property type="match status" value="1"/>
</dbReference>
<dbReference type="PROSITE" id="PS51352">
    <property type="entry name" value="THIOREDOXIN_2"/>
    <property type="match status" value="1"/>
</dbReference>
<dbReference type="AlphaFoldDB" id="A0A1H3Y262"/>
<evidence type="ECO:0000256" key="5">
    <source>
        <dbReference type="ARBA" id="ARBA00023284"/>
    </source>
</evidence>
<dbReference type="EMBL" id="FNQV01000004">
    <property type="protein sequence ID" value="SEA05739.1"/>
    <property type="molecule type" value="Genomic_DNA"/>
</dbReference>
<evidence type="ECO:0000256" key="3">
    <source>
        <dbReference type="ARBA" id="ARBA00023002"/>
    </source>
</evidence>